<sequence length="80" mass="9543">MKFYKAILDSRRFQFEAYAINETLAKEHLKKGLNNHAKDYQMPLDWWHEYKGDIYVVEIEIGSPSFNSCYRDNHLISEGK</sequence>
<reference evidence="1" key="1">
    <citation type="submission" date="2020-04" db="EMBL/GenBank/DDBJ databases">
        <authorList>
            <person name="Chiriac C."/>
            <person name="Salcher M."/>
            <person name="Ghai R."/>
            <person name="Kavagutti S V."/>
        </authorList>
    </citation>
    <scope>NUCLEOTIDE SEQUENCE</scope>
</reference>
<accession>A0A6J5LUJ4</accession>
<gene>
    <name evidence="1" type="ORF">UFOVP308_56</name>
</gene>
<proteinExistence type="predicted"/>
<evidence type="ECO:0000313" key="1">
    <source>
        <dbReference type="EMBL" id="CAB4136706.1"/>
    </source>
</evidence>
<name>A0A6J5LUJ4_9CAUD</name>
<protein>
    <submittedName>
        <fullName evidence="1">Uncharacterized protein</fullName>
    </submittedName>
</protein>
<organism evidence="1">
    <name type="scientific">uncultured Caudovirales phage</name>
    <dbReference type="NCBI Taxonomy" id="2100421"/>
    <lineage>
        <taxon>Viruses</taxon>
        <taxon>Duplodnaviria</taxon>
        <taxon>Heunggongvirae</taxon>
        <taxon>Uroviricota</taxon>
        <taxon>Caudoviricetes</taxon>
        <taxon>Peduoviridae</taxon>
        <taxon>Maltschvirus</taxon>
        <taxon>Maltschvirus maltsch</taxon>
    </lineage>
</organism>
<dbReference type="EMBL" id="LR796319">
    <property type="protein sequence ID" value="CAB4136706.1"/>
    <property type="molecule type" value="Genomic_DNA"/>
</dbReference>